<keyword evidence="3" id="KW-0677">Repeat</keyword>
<evidence type="ECO:0000256" key="5">
    <source>
        <dbReference type="ARBA" id="ARBA00023125"/>
    </source>
</evidence>
<evidence type="ECO:0000256" key="1">
    <source>
        <dbReference type="ARBA" id="ARBA00013860"/>
    </source>
</evidence>
<organism evidence="9 10">
    <name type="scientific">Pseudobythopirellula maris</name>
    <dbReference type="NCBI Taxonomy" id="2527991"/>
    <lineage>
        <taxon>Bacteria</taxon>
        <taxon>Pseudomonadati</taxon>
        <taxon>Planctomycetota</taxon>
        <taxon>Planctomycetia</taxon>
        <taxon>Pirellulales</taxon>
        <taxon>Lacipirellulaceae</taxon>
        <taxon>Pseudobythopirellula</taxon>
    </lineage>
</organism>
<keyword evidence="6 7" id="KW-0804">Transcription</keyword>
<evidence type="ECO:0000259" key="8">
    <source>
        <dbReference type="PROSITE" id="PS51740"/>
    </source>
</evidence>
<dbReference type="Proteomes" id="UP000315440">
    <property type="component" value="Unassembled WGS sequence"/>
</dbReference>
<dbReference type="HAMAP" id="MF_01008">
    <property type="entry name" value="MraZ"/>
    <property type="match status" value="1"/>
</dbReference>
<comment type="similarity">
    <text evidence="7">Belongs to the MraZ family.</text>
</comment>
<evidence type="ECO:0000256" key="6">
    <source>
        <dbReference type="ARBA" id="ARBA00023163"/>
    </source>
</evidence>
<dbReference type="GO" id="GO:0003677">
    <property type="term" value="F:DNA binding"/>
    <property type="evidence" value="ECO:0007669"/>
    <property type="project" value="UniProtKB-UniRule"/>
</dbReference>
<evidence type="ECO:0000256" key="4">
    <source>
        <dbReference type="ARBA" id="ARBA00023015"/>
    </source>
</evidence>
<evidence type="ECO:0000313" key="10">
    <source>
        <dbReference type="Proteomes" id="UP000315440"/>
    </source>
</evidence>
<comment type="caution">
    <text evidence="9">The sequence shown here is derived from an EMBL/GenBank/DDBJ whole genome shotgun (WGS) entry which is preliminary data.</text>
</comment>
<comment type="subunit">
    <text evidence="7">Forms oligomers.</text>
</comment>
<dbReference type="InterPro" id="IPR038619">
    <property type="entry name" value="MraZ_sf"/>
</dbReference>
<dbReference type="InterPro" id="IPR007159">
    <property type="entry name" value="SpoVT-AbrB_dom"/>
</dbReference>
<dbReference type="AlphaFoldDB" id="A0A5C5ZU92"/>
<comment type="subcellular location">
    <subcellularLocation>
        <location evidence="7">Cytoplasm</location>
        <location evidence="7">Nucleoid</location>
    </subcellularLocation>
</comment>
<accession>A0A5C5ZU92</accession>
<proteinExistence type="inferred from homology"/>
<dbReference type="CDD" id="cd16321">
    <property type="entry name" value="MraZ_C"/>
    <property type="match status" value="1"/>
</dbReference>
<protein>
    <recommendedName>
        <fullName evidence="1 7">Transcriptional regulator MraZ</fullName>
    </recommendedName>
</protein>
<evidence type="ECO:0000256" key="7">
    <source>
        <dbReference type="HAMAP-Rule" id="MF_01008"/>
    </source>
</evidence>
<reference evidence="9 10" key="1">
    <citation type="submission" date="2019-02" db="EMBL/GenBank/DDBJ databases">
        <title>Deep-cultivation of Planctomycetes and their phenomic and genomic characterization uncovers novel biology.</title>
        <authorList>
            <person name="Wiegand S."/>
            <person name="Jogler M."/>
            <person name="Boedeker C."/>
            <person name="Pinto D."/>
            <person name="Vollmers J."/>
            <person name="Rivas-Marin E."/>
            <person name="Kohn T."/>
            <person name="Peeters S.H."/>
            <person name="Heuer A."/>
            <person name="Rast P."/>
            <person name="Oberbeckmann S."/>
            <person name="Bunk B."/>
            <person name="Jeske O."/>
            <person name="Meyerdierks A."/>
            <person name="Storesund J.E."/>
            <person name="Kallscheuer N."/>
            <person name="Luecker S."/>
            <person name="Lage O.M."/>
            <person name="Pohl T."/>
            <person name="Merkel B.J."/>
            <person name="Hornburger P."/>
            <person name="Mueller R.-W."/>
            <person name="Bruemmer F."/>
            <person name="Labrenz M."/>
            <person name="Spormann A.M."/>
            <person name="Op Den Camp H."/>
            <person name="Overmann J."/>
            <person name="Amann R."/>
            <person name="Jetten M.S.M."/>
            <person name="Mascher T."/>
            <person name="Medema M.H."/>
            <person name="Devos D.P."/>
            <person name="Kaster A.-K."/>
            <person name="Ovreas L."/>
            <person name="Rohde M."/>
            <person name="Galperin M.Y."/>
            <person name="Jogler C."/>
        </authorList>
    </citation>
    <scope>NUCLEOTIDE SEQUENCE [LARGE SCALE GENOMIC DNA]</scope>
    <source>
        <strain evidence="9 10">Mal64</strain>
    </source>
</reference>
<keyword evidence="2 7" id="KW-0963">Cytoplasm</keyword>
<keyword evidence="10" id="KW-1185">Reference proteome</keyword>
<dbReference type="Pfam" id="PF02381">
    <property type="entry name" value="MraZ"/>
    <property type="match status" value="1"/>
</dbReference>
<dbReference type="GO" id="GO:0005737">
    <property type="term" value="C:cytoplasm"/>
    <property type="evidence" value="ECO:0007669"/>
    <property type="project" value="UniProtKB-UniRule"/>
</dbReference>
<dbReference type="InterPro" id="IPR020603">
    <property type="entry name" value="MraZ_dom"/>
</dbReference>
<dbReference type="RefSeq" id="WP_146397957.1">
    <property type="nucleotide sequence ID" value="NZ_SJPQ01000001.1"/>
</dbReference>
<dbReference type="GO" id="GO:0009295">
    <property type="term" value="C:nucleoid"/>
    <property type="evidence" value="ECO:0007669"/>
    <property type="project" value="UniProtKB-SubCell"/>
</dbReference>
<keyword evidence="5 7" id="KW-0238">DNA-binding</keyword>
<dbReference type="EMBL" id="SJPQ01000001">
    <property type="protein sequence ID" value="TWT90776.1"/>
    <property type="molecule type" value="Genomic_DNA"/>
</dbReference>
<dbReference type="InterPro" id="IPR003444">
    <property type="entry name" value="MraZ"/>
</dbReference>
<sequence length="174" mass="18761">MLTTELSRRLDERYRLTLPVELVTQLTGVGSPGGAPGATTGGLKIAGAASECLLAKERPGCVSLWERSAWQRKIDQGVGLVSAKLSAGKLDTRMADVQRFGRLLSTRYREVQLGDRGRLVIPDGFREFLGVEPGGTVMVVGAGVCLELWEPAHWAEYLGAEMPAFGELFDELAG</sequence>
<dbReference type="InterPro" id="IPR037914">
    <property type="entry name" value="SpoVT-AbrB_sf"/>
</dbReference>
<dbReference type="Gene3D" id="3.40.1550.20">
    <property type="entry name" value="Transcriptional regulator MraZ domain"/>
    <property type="match status" value="1"/>
</dbReference>
<gene>
    <name evidence="7" type="primary">mraZ</name>
    <name evidence="9" type="ORF">Mal64_11730</name>
</gene>
<name>A0A5C5ZU92_9BACT</name>
<dbReference type="SUPFAM" id="SSF89447">
    <property type="entry name" value="AbrB/MazE/MraZ-like"/>
    <property type="match status" value="1"/>
</dbReference>
<dbReference type="InterPro" id="IPR035644">
    <property type="entry name" value="MraZ_C"/>
</dbReference>
<evidence type="ECO:0000256" key="3">
    <source>
        <dbReference type="ARBA" id="ARBA00022737"/>
    </source>
</evidence>
<keyword evidence="4 7" id="KW-0805">Transcription regulation</keyword>
<dbReference type="PROSITE" id="PS51740">
    <property type="entry name" value="SPOVT_ABRB"/>
    <property type="match status" value="1"/>
</dbReference>
<feature type="domain" description="SpoVT-AbrB" evidence="8">
    <location>
        <begin position="108"/>
        <end position="153"/>
    </location>
</feature>
<dbReference type="OrthoDB" id="269168at2"/>
<dbReference type="GO" id="GO:0003700">
    <property type="term" value="F:DNA-binding transcription factor activity"/>
    <property type="evidence" value="ECO:0007669"/>
    <property type="project" value="UniProtKB-UniRule"/>
</dbReference>
<evidence type="ECO:0000313" key="9">
    <source>
        <dbReference type="EMBL" id="TWT90776.1"/>
    </source>
</evidence>
<evidence type="ECO:0000256" key="2">
    <source>
        <dbReference type="ARBA" id="ARBA00022490"/>
    </source>
</evidence>